<evidence type="ECO:0000259" key="3">
    <source>
        <dbReference type="Pfam" id="PF13439"/>
    </source>
</evidence>
<feature type="domain" description="Glycosyl transferase family 1" evidence="2">
    <location>
        <begin position="234"/>
        <end position="386"/>
    </location>
</feature>
<dbReference type="InterPro" id="IPR001296">
    <property type="entry name" value="Glyco_trans_1"/>
</dbReference>
<evidence type="ECO:0000259" key="2">
    <source>
        <dbReference type="Pfam" id="PF00534"/>
    </source>
</evidence>
<proteinExistence type="predicted"/>
<evidence type="ECO:0000313" key="4">
    <source>
        <dbReference type="EMBL" id="CAB4552497.1"/>
    </source>
</evidence>
<dbReference type="AlphaFoldDB" id="A0A6J6CMC0"/>
<dbReference type="InterPro" id="IPR050194">
    <property type="entry name" value="Glycosyltransferase_grp1"/>
</dbReference>
<dbReference type="Pfam" id="PF13439">
    <property type="entry name" value="Glyco_transf_4"/>
    <property type="match status" value="1"/>
</dbReference>
<dbReference type="SUPFAM" id="SSF53756">
    <property type="entry name" value="UDP-Glycosyltransferase/glycogen phosphorylase"/>
    <property type="match status" value="1"/>
</dbReference>
<evidence type="ECO:0000256" key="1">
    <source>
        <dbReference type="SAM" id="MobiDB-lite"/>
    </source>
</evidence>
<dbReference type="Pfam" id="PF00534">
    <property type="entry name" value="Glycos_transf_1"/>
    <property type="match status" value="1"/>
</dbReference>
<dbReference type="InterPro" id="IPR028098">
    <property type="entry name" value="Glyco_trans_4-like_N"/>
</dbReference>
<sequence>MGSRLTHRQGFLLGSPRTPRATSSRPNKKLTILIGCDTFGPDVNGAAKFAERLAAGLVERGHDVHIMAPSPKGAPAVGIEVHEGQPMTVHRLRSWRWIMHDWLRFALPWDIRPESRRILDAVKPDVVHFQSHLMVGGGLSLEAQKRGIRLVGTNHFMPENLIDFIPMPKFLEQWAIRRTWAAAARTFGRAEAVTTPTRRAADFLEESTHLNDVHAISCGINAHHYTPNFSTNVENRIVFVGRVTGEKKLDVLLKAVARLDSALNAKLEIVGTGDLLNHHKVLAAQLGIAESVHFTGYASDEELRAALSRAKVFAMPSIAELQSIATMEAMATALPVVGANAMALPHLIHDGENGFLFEPNSVDDLVEKLTRVLTMPRKELETMKKASLTFIRGHDITRTLDTFEALYRGEHVVDPDPELTDD</sequence>
<feature type="domain" description="Glycosyltransferase subfamily 4-like N-terminal" evidence="3">
    <location>
        <begin position="43"/>
        <end position="222"/>
    </location>
</feature>
<dbReference type="EMBL" id="CAEZTD010000006">
    <property type="protein sequence ID" value="CAB4552497.1"/>
    <property type="molecule type" value="Genomic_DNA"/>
</dbReference>
<dbReference type="PANTHER" id="PTHR45947:SF3">
    <property type="entry name" value="SULFOQUINOVOSYL TRANSFERASE SQD2"/>
    <property type="match status" value="1"/>
</dbReference>
<dbReference type="PANTHER" id="PTHR45947">
    <property type="entry name" value="SULFOQUINOVOSYL TRANSFERASE SQD2"/>
    <property type="match status" value="1"/>
</dbReference>
<dbReference type="Gene3D" id="3.40.50.2000">
    <property type="entry name" value="Glycogen Phosphorylase B"/>
    <property type="match status" value="2"/>
</dbReference>
<accession>A0A6J6CMC0</accession>
<protein>
    <submittedName>
        <fullName evidence="4">Unannotated protein</fullName>
    </submittedName>
</protein>
<reference evidence="4" key="1">
    <citation type="submission" date="2020-05" db="EMBL/GenBank/DDBJ databases">
        <authorList>
            <person name="Chiriac C."/>
            <person name="Salcher M."/>
            <person name="Ghai R."/>
            <person name="Kavagutti S V."/>
        </authorList>
    </citation>
    <scope>NUCLEOTIDE SEQUENCE</scope>
</reference>
<dbReference type="GO" id="GO:0016758">
    <property type="term" value="F:hexosyltransferase activity"/>
    <property type="evidence" value="ECO:0007669"/>
    <property type="project" value="TreeGrafter"/>
</dbReference>
<feature type="region of interest" description="Disordered" evidence="1">
    <location>
        <begin position="1"/>
        <end position="26"/>
    </location>
</feature>
<gene>
    <name evidence="4" type="ORF">UFOPK1591_00141</name>
</gene>
<name>A0A6J6CMC0_9ZZZZ</name>
<organism evidence="4">
    <name type="scientific">freshwater metagenome</name>
    <dbReference type="NCBI Taxonomy" id="449393"/>
    <lineage>
        <taxon>unclassified sequences</taxon>
        <taxon>metagenomes</taxon>
        <taxon>ecological metagenomes</taxon>
    </lineage>
</organism>